<proteinExistence type="predicted"/>
<dbReference type="HOGENOM" id="CLU_3155040_0_0_14"/>
<reference evidence="2" key="1">
    <citation type="submission" date="2010-03" db="EMBL/GenBank/DDBJ databases">
        <title>The complete genome of Mycoplasma crocodyli MP145.</title>
        <authorList>
            <person name="Glass J.I."/>
            <person name="Durkin A.S."/>
            <person name="Hostetler J."/>
            <person name="Jackson J."/>
            <person name="Johnson J."/>
            <person name="May M.A."/>
            <person name="Paralanov V."/>
            <person name="Radune D."/>
            <person name="Szczypinski B."/>
            <person name="Brown D.R."/>
        </authorList>
    </citation>
    <scope>NUCLEOTIDE SEQUENCE [LARGE SCALE GENOMIC DNA]</scope>
    <source>
        <strain evidence="2">ATCC 51981 / MP145</strain>
    </source>
</reference>
<dbReference type="KEGG" id="mcd:MCRO_0501"/>
<protein>
    <submittedName>
        <fullName evidence="1">Uncharacterized protein</fullName>
    </submittedName>
</protein>
<dbReference type="EMBL" id="CP001991">
    <property type="protein sequence ID" value="ADE19711.1"/>
    <property type="molecule type" value="Genomic_DNA"/>
</dbReference>
<reference key="2">
    <citation type="submission" date="2010-03" db="EMBL/GenBank/DDBJ databases">
        <authorList>
            <person name="Ma Z."/>
            <person name="Wang X."/>
            <person name="Liu H."/>
        </authorList>
    </citation>
    <scope>NUCLEOTIDE SEQUENCE</scope>
    <source>
        <strain>MP145</strain>
    </source>
</reference>
<gene>
    <name evidence="1" type="ordered locus">MCRO_0501</name>
</gene>
<reference evidence="1 2" key="3">
    <citation type="journal article" date="2011" name="J. Bacteriol.">
        <title>Genome sequences of Mycoplasma alligatoris A21JP2T and Mycoplasma crocodyli MP145T.</title>
        <authorList>
            <person name="Brown D.R."/>
            <person name="Farmerie W.G."/>
            <person name="May M."/>
            <person name="Benders G.A."/>
            <person name="Durkin A.S."/>
            <person name="Hlavinka K."/>
            <person name="Hostetler J."/>
            <person name="Jackson J."/>
            <person name="Johnson J."/>
            <person name="Miller R.H."/>
            <person name="Paralanov V."/>
            <person name="Radune D."/>
            <person name="Szczypinski B."/>
            <person name="Glass J.I."/>
        </authorList>
    </citation>
    <scope>NUCLEOTIDE SEQUENCE [LARGE SCALE GENOMIC DNA]</scope>
    <source>
        <strain evidence="2">ATCC 51981 / MP145</strain>
    </source>
</reference>
<evidence type="ECO:0000313" key="1">
    <source>
        <dbReference type="EMBL" id="ADE19711.1"/>
    </source>
</evidence>
<sequence length="48" mass="5674">MSNELTYEQNETLLNQLYNLGLEQTESEEYEAKWITIICKITTEKCSK</sequence>
<dbReference type="RefSeq" id="WP_013054487.1">
    <property type="nucleotide sequence ID" value="NC_014014.1"/>
</dbReference>
<accession>D5E5T1</accession>
<keyword evidence="2" id="KW-1185">Reference proteome</keyword>
<name>D5E5T1_MYCCM</name>
<dbReference type="Proteomes" id="UP000001845">
    <property type="component" value="Chromosome"/>
</dbReference>
<dbReference type="AlphaFoldDB" id="D5E5T1"/>
<organism evidence="1 2">
    <name type="scientific">Mycoplasma crocodyli (strain ATCC 51981 / MP145)</name>
    <dbReference type="NCBI Taxonomy" id="512564"/>
    <lineage>
        <taxon>Bacteria</taxon>
        <taxon>Bacillati</taxon>
        <taxon>Mycoplasmatota</taxon>
        <taxon>Mollicutes</taxon>
        <taxon>Mycoplasmataceae</taxon>
        <taxon>Mycoplasma</taxon>
    </lineage>
</organism>
<evidence type="ECO:0000313" key="2">
    <source>
        <dbReference type="Proteomes" id="UP000001845"/>
    </source>
</evidence>